<dbReference type="PANTHER" id="PTHR10707">
    <property type="entry name" value="CYTOCHROME C OXIDASE SUBUNIT IV"/>
    <property type="match status" value="1"/>
</dbReference>
<evidence type="ECO:0000256" key="12">
    <source>
        <dbReference type="SAM" id="MobiDB-lite"/>
    </source>
</evidence>
<dbReference type="InterPro" id="IPR004203">
    <property type="entry name" value="Cyt_c_oxidase_su4_fam"/>
</dbReference>
<dbReference type="FunFam" id="1.10.442.10:FF:000002">
    <property type="entry name" value="Cytochrome c oxidase subunit V"/>
    <property type="match status" value="1"/>
</dbReference>
<keyword evidence="6" id="KW-0809">Transit peptide</keyword>
<sequence length="184" mass="20304">MSFLRAKTTASSLLRLTPSRSAAVIPRAVVATPQCLLKRDASTAPTHAVSAPTLADIEKRWENMPPQEQAELWMALRDRMKGSWADLTLAEKKASYWIAFGPHGPRRGDPPGENWYVFKGTVGVLILTGIVFFGGHSLSAKPAPKTMTKEWQEMSNEYLKEQKSEPITGFSSPDYKGPGMVQSK</sequence>
<evidence type="ECO:0000256" key="9">
    <source>
        <dbReference type="ARBA" id="ARBA00023128"/>
    </source>
</evidence>
<dbReference type="InterPro" id="IPR036639">
    <property type="entry name" value="Cyt_c_oxidase_su4_sf"/>
</dbReference>
<gene>
    <name evidence="13" type="ORF">DFL_000199</name>
</gene>
<keyword evidence="9" id="KW-0496">Mitochondrion</keyword>
<evidence type="ECO:0000256" key="5">
    <source>
        <dbReference type="ARBA" id="ARBA00022792"/>
    </source>
</evidence>
<dbReference type="Proteomes" id="UP000283090">
    <property type="component" value="Unassembled WGS sequence"/>
</dbReference>
<dbReference type="Gene3D" id="1.10.442.10">
    <property type="entry name" value="Cytochrome c oxidase subunit IV"/>
    <property type="match status" value="1"/>
</dbReference>
<organism evidence="13 14">
    <name type="scientific">Arthrobotrys flagrans</name>
    <name type="common">Nematode-trapping fungus</name>
    <name type="synonym">Trichothecium flagrans</name>
    <dbReference type="NCBI Taxonomy" id="97331"/>
    <lineage>
        <taxon>Eukaryota</taxon>
        <taxon>Fungi</taxon>
        <taxon>Dikarya</taxon>
        <taxon>Ascomycota</taxon>
        <taxon>Pezizomycotina</taxon>
        <taxon>Orbiliomycetes</taxon>
        <taxon>Orbiliales</taxon>
        <taxon>Orbiliaceae</taxon>
        <taxon>Arthrobotrys</taxon>
    </lineage>
</organism>
<evidence type="ECO:0000256" key="10">
    <source>
        <dbReference type="ARBA" id="ARBA00023136"/>
    </source>
</evidence>
<evidence type="ECO:0000256" key="3">
    <source>
        <dbReference type="ARBA" id="ARBA00008135"/>
    </source>
</evidence>
<dbReference type="VEuPathDB" id="FungiDB:DFL_000199"/>
<dbReference type="SUPFAM" id="SSF81406">
    <property type="entry name" value="Mitochondrial cytochrome c oxidase subunit IV"/>
    <property type="match status" value="1"/>
</dbReference>
<comment type="similarity">
    <text evidence="3">Belongs to the cytochrome c oxidase IV family.</text>
</comment>
<evidence type="ECO:0000313" key="14">
    <source>
        <dbReference type="Proteomes" id="UP000283090"/>
    </source>
</evidence>
<feature type="region of interest" description="Disordered" evidence="12">
    <location>
        <begin position="156"/>
        <end position="184"/>
    </location>
</feature>
<keyword evidence="5" id="KW-0999">Mitochondrion inner membrane</keyword>
<comment type="caution">
    <text evidence="13">The sequence shown here is derived from an EMBL/GenBank/DDBJ whole genome shotgun (WGS) entry which is preliminary data.</text>
</comment>
<keyword evidence="14" id="KW-1185">Reference proteome</keyword>
<dbReference type="CDD" id="cd00922">
    <property type="entry name" value="Cyt_c_Oxidase_IV"/>
    <property type="match status" value="1"/>
</dbReference>
<dbReference type="OrthoDB" id="186013at2759"/>
<reference evidence="13 14" key="1">
    <citation type="submission" date="2019-01" db="EMBL/GenBank/DDBJ databases">
        <title>Intercellular communication is required for trap formation in the nematode-trapping fungus Duddingtonia flagrans.</title>
        <authorList>
            <person name="Youssar L."/>
            <person name="Wernet V."/>
            <person name="Hensel N."/>
            <person name="Hildebrandt H.-G."/>
            <person name="Fischer R."/>
        </authorList>
    </citation>
    <scope>NUCLEOTIDE SEQUENCE [LARGE SCALE GENOMIC DNA]</scope>
    <source>
        <strain evidence="13 14">CBS H-5679</strain>
    </source>
</reference>
<dbReference type="GeneID" id="93582510"/>
<evidence type="ECO:0000256" key="6">
    <source>
        <dbReference type="ARBA" id="ARBA00022946"/>
    </source>
</evidence>
<evidence type="ECO:0000313" key="13">
    <source>
        <dbReference type="EMBL" id="RVD89181.1"/>
    </source>
</evidence>
<evidence type="ECO:0000256" key="2">
    <source>
        <dbReference type="ARBA" id="ARBA00004673"/>
    </source>
</evidence>
<evidence type="ECO:0000256" key="8">
    <source>
        <dbReference type="ARBA" id="ARBA00023002"/>
    </source>
</evidence>
<dbReference type="GO" id="GO:0016491">
    <property type="term" value="F:oxidoreductase activity"/>
    <property type="evidence" value="ECO:0007669"/>
    <property type="project" value="UniProtKB-KW"/>
</dbReference>
<dbReference type="Pfam" id="PF02936">
    <property type="entry name" value="COX4"/>
    <property type="match status" value="1"/>
</dbReference>
<comment type="subcellular location">
    <subcellularLocation>
        <location evidence="1">Mitochondrion inner membrane</location>
        <topology evidence="1">Single-pass membrane protein</topology>
    </subcellularLocation>
</comment>
<dbReference type="GO" id="GO:0006123">
    <property type="term" value="P:mitochondrial electron transport, cytochrome c to oxygen"/>
    <property type="evidence" value="ECO:0007669"/>
    <property type="project" value="InterPro"/>
</dbReference>
<keyword evidence="7" id="KW-1133">Transmembrane helix</keyword>
<dbReference type="PANTHER" id="PTHR10707:SF10">
    <property type="entry name" value="CYTOCHROME C OXIDASE SUBUNIT 4"/>
    <property type="match status" value="1"/>
</dbReference>
<keyword evidence="4" id="KW-0812">Transmembrane</keyword>
<evidence type="ECO:0000256" key="11">
    <source>
        <dbReference type="ARBA" id="ARBA00081365"/>
    </source>
</evidence>
<dbReference type="STRING" id="97331.A0A437ADM0"/>
<proteinExistence type="inferred from homology"/>
<protein>
    <recommendedName>
        <fullName evidence="11">Cytochrome c oxidase polypeptide V</fullName>
    </recommendedName>
</protein>
<keyword evidence="10" id="KW-0472">Membrane</keyword>
<keyword evidence="8" id="KW-0560">Oxidoreductase</keyword>
<name>A0A437ADM0_ARTFL</name>
<dbReference type="GO" id="GO:0045277">
    <property type="term" value="C:respiratory chain complex IV"/>
    <property type="evidence" value="ECO:0007669"/>
    <property type="project" value="InterPro"/>
</dbReference>
<dbReference type="EMBL" id="SAEB01000001">
    <property type="protein sequence ID" value="RVD89181.1"/>
    <property type="molecule type" value="Genomic_DNA"/>
</dbReference>
<dbReference type="RefSeq" id="XP_067494725.1">
    <property type="nucleotide sequence ID" value="XM_067630705.1"/>
</dbReference>
<evidence type="ECO:0000256" key="7">
    <source>
        <dbReference type="ARBA" id="ARBA00022989"/>
    </source>
</evidence>
<dbReference type="AlphaFoldDB" id="A0A437ADM0"/>
<accession>A0A437ADM0</accession>
<dbReference type="GO" id="GO:0005743">
    <property type="term" value="C:mitochondrial inner membrane"/>
    <property type="evidence" value="ECO:0007669"/>
    <property type="project" value="UniProtKB-SubCell"/>
</dbReference>
<comment type="pathway">
    <text evidence="2">Energy metabolism; oxidative phosphorylation.</text>
</comment>
<evidence type="ECO:0000256" key="1">
    <source>
        <dbReference type="ARBA" id="ARBA00004434"/>
    </source>
</evidence>
<evidence type="ECO:0000256" key="4">
    <source>
        <dbReference type="ARBA" id="ARBA00022692"/>
    </source>
</evidence>